<dbReference type="OrthoDB" id="4334035at2759"/>
<gene>
    <name evidence="2" type="ORF">N7468_007971</name>
</gene>
<evidence type="ECO:0000313" key="3">
    <source>
        <dbReference type="Proteomes" id="UP001150941"/>
    </source>
</evidence>
<feature type="region of interest" description="Disordered" evidence="1">
    <location>
        <begin position="1"/>
        <end position="78"/>
    </location>
</feature>
<organism evidence="2 3">
    <name type="scientific">Penicillium chermesinum</name>
    <dbReference type="NCBI Taxonomy" id="63820"/>
    <lineage>
        <taxon>Eukaryota</taxon>
        <taxon>Fungi</taxon>
        <taxon>Dikarya</taxon>
        <taxon>Ascomycota</taxon>
        <taxon>Pezizomycotina</taxon>
        <taxon>Eurotiomycetes</taxon>
        <taxon>Eurotiomycetidae</taxon>
        <taxon>Eurotiales</taxon>
        <taxon>Aspergillaceae</taxon>
        <taxon>Penicillium</taxon>
    </lineage>
</organism>
<feature type="compositionally biased region" description="Polar residues" evidence="1">
    <location>
        <begin position="187"/>
        <end position="211"/>
    </location>
</feature>
<dbReference type="RefSeq" id="XP_058327612.1">
    <property type="nucleotide sequence ID" value="XM_058477267.1"/>
</dbReference>
<dbReference type="Proteomes" id="UP001150941">
    <property type="component" value="Unassembled WGS sequence"/>
</dbReference>
<dbReference type="AlphaFoldDB" id="A0A9W9TI79"/>
<feature type="compositionally biased region" description="Polar residues" evidence="1">
    <location>
        <begin position="1"/>
        <end position="24"/>
    </location>
</feature>
<evidence type="ECO:0000256" key="1">
    <source>
        <dbReference type="SAM" id="MobiDB-lite"/>
    </source>
</evidence>
<protein>
    <submittedName>
        <fullName evidence="2">Uncharacterized protein</fullName>
    </submittedName>
</protein>
<name>A0A9W9TI79_9EURO</name>
<dbReference type="GeneID" id="83204570"/>
<comment type="caution">
    <text evidence="2">The sequence shown here is derived from an EMBL/GenBank/DDBJ whole genome shotgun (WGS) entry which is preliminary data.</text>
</comment>
<dbReference type="EMBL" id="JAPQKS010000006">
    <property type="protein sequence ID" value="KAJ5223429.1"/>
    <property type="molecule type" value="Genomic_DNA"/>
</dbReference>
<evidence type="ECO:0000313" key="2">
    <source>
        <dbReference type="EMBL" id="KAJ5223429.1"/>
    </source>
</evidence>
<feature type="region of interest" description="Disordered" evidence="1">
    <location>
        <begin position="143"/>
        <end position="221"/>
    </location>
</feature>
<keyword evidence="3" id="KW-1185">Reference proteome</keyword>
<proteinExistence type="predicted"/>
<reference evidence="2" key="1">
    <citation type="submission" date="2022-11" db="EMBL/GenBank/DDBJ databases">
        <authorList>
            <person name="Petersen C."/>
        </authorList>
    </citation>
    <scope>NUCLEOTIDE SEQUENCE</scope>
    <source>
        <strain evidence="2">IBT 19713</strain>
    </source>
</reference>
<reference evidence="2" key="2">
    <citation type="journal article" date="2023" name="IMA Fungus">
        <title>Comparative genomic study of the Penicillium genus elucidates a diverse pangenome and 15 lateral gene transfer events.</title>
        <authorList>
            <person name="Petersen C."/>
            <person name="Sorensen T."/>
            <person name="Nielsen M.R."/>
            <person name="Sondergaard T.E."/>
            <person name="Sorensen J.L."/>
            <person name="Fitzpatrick D.A."/>
            <person name="Frisvad J.C."/>
            <person name="Nielsen K.L."/>
        </authorList>
    </citation>
    <scope>NUCLEOTIDE SEQUENCE</scope>
    <source>
        <strain evidence="2">IBT 19713</strain>
    </source>
</reference>
<sequence length="258" mass="29163">MGLIRSITQSMRNNKLSRKLSTSKPRQRYEDSNDLIKIPSNAGSLTGEPARPPSPTIVQQKETESIFPAESPSRRAPLSPADLNLQSLFDNAETLDPNSRAMKALSMPPEYPVYRLDTSKSPTGSPKKRLQDPIETKENWGVRERAGRRMSMMSRSDKRKSDMSGINENPRSKIRRSMNGVSEFLRRNSSAQNPRSCSSLKTLRSGSSQKWLESDSDNDSLGKEQTELKWLEVNGLSDPYTGRAFEFWGNQVMARRYC</sequence>
<accession>A0A9W9TI79</accession>